<organism evidence="1 2">
    <name type="scientific">Piloderma croceum (strain F 1598)</name>
    <dbReference type="NCBI Taxonomy" id="765440"/>
    <lineage>
        <taxon>Eukaryota</taxon>
        <taxon>Fungi</taxon>
        <taxon>Dikarya</taxon>
        <taxon>Basidiomycota</taxon>
        <taxon>Agaricomycotina</taxon>
        <taxon>Agaricomycetes</taxon>
        <taxon>Agaricomycetidae</taxon>
        <taxon>Atheliales</taxon>
        <taxon>Atheliaceae</taxon>
        <taxon>Piloderma</taxon>
    </lineage>
</organism>
<evidence type="ECO:0000313" key="2">
    <source>
        <dbReference type="Proteomes" id="UP000054166"/>
    </source>
</evidence>
<dbReference type="AlphaFoldDB" id="A0A0C3CI78"/>
<dbReference type="EMBL" id="KN832975">
    <property type="protein sequence ID" value="KIM89487.1"/>
    <property type="molecule type" value="Genomic_DNA"/>
</dbReference>
<protein>
    <submittedName>
        <fullName evidence="1">Uncharacterized protein</fullName>
    </submittedName>
</protein>
<reference evidence="1 2" key="1">
    <citation type="submission" date="2014-04" db="EMBL/GenBank/DDBJ databases">
        <authorList>
            <consortium name="DOE Joint Genome Institute"/>
            <person name="Kuo A."/>
            <person name="Tarkka M."/>
            <person name="Buscot F."/>
            <person name="Kohler A."/>
            <person name="Nagy L.G."/>
            <person name="Floudas D."/>
            <person name="Copeland A."/>
            <person name="Barry K.W."/>
            <person name="Cichocki N."/>
            <person name="Veneault-Fourrey C."/>
            <person name="LaButti K."/>
            <person name="Lindquist E.A."/>
            <person name="Lipzen A."/>
            <person name="Lundell T."/>
            <person name="Morin E."/>
            <person name="Murat C."/>
            <person name="Sun H."/>
            <person name="Tunlid A."/>
            <person name="Henrissat B."/>
            <person name="Grigoriev I.V."/>
            <person name="Hibbett D.S."/>
            <person name="Martin F."/>
            <person name="Nordberg H.P."/>
            <person name="Cantor M.N."/>
            <person name="Hua S.X."/>
        </authorList>
    </citation>
    <scope>NUCLEOTIDE SEQUENCE [LARGE SCALE GENOMIC DNA]</scope>
    <source>
        <strain evidence="1 2">F 1598</strain>
    </source>
</reference>
<dbReference type="Proteomes" id="UP000054166">
    <property type="component" value="Unassembled WGS sequence"/>
</dbReference>
<name>A0A0C3CI78_PILCF</name>
<sequence length="191" mass="21540">MIWQIEKLPRSCFGVFRYRSGPTDSDLFSIAWPSCYRIQERCTNGHFFSIGVFNSTRTTAAWEDNFMKVNPAKRSKKHCVFNWDTACRSPLTDISDPRLSHGATVWRGIRIRIIKHTELWLAVLGAGHDGPPPGKCSKDRTPHVLMWHCSLVLRHTLLLTLPSSCDLLFPVQQLGVSMTSTSTTPSSTPPL</sequence>
<accession>A0A0C3CI78</accession>
<dbReference type="InParanoid" id="A0A0C3CI78"/>
<evidence type="ECO:0000313" key="1">
    <source>
        <dbReference type="EMBL" id="KIM89487.1"/>
    </source>
</evidence>
<reference evidence="2" key="2">
    <citation type="submission" date="2015-01" db="EMBL/GenBank/DDBJ databases">
        <title>Evolutionary Origins and Diversification of the Mycorrhizal Mutualists.</title>
        <authorList>
            <consortium name="DOE Joint Genome Institute"/>
            <consortium name="Mycorrhizal Genomics Consortium"/>
            <person name="Kohler A."/>
            <person name="Kuo A."/>
            <person name="Nagy L.G."/>
            <person name="Floudas D."/>
            <person name="Copeland A."/>
            <person name="Barry K.W."/>
            <person name="Cichocki N."/>
            <person name="Veneault-Fourrey C."/>
            <person name="LaButti K."/>
            <person name="Lindquist E.A."/>
            <person name="Lipzen A."/>
            <person name="Lundell T."/>
            <person name="Morin E."/>
            <person name="Murat C."/>
            <person name="Riley R."/>
            <person name="Ohm R."/>
            <person name="Sun H."/>
            <person name="Tunlid A."/>
            <person name="Henrissat B."/>
            <person name="Grigoriev I.V."/>
            <person name="Hibbett D.S."/>
            <person name="Martin F."/>
        </authorList>
    </citation>
    <scope>NUCLEOTIDE SEQUENCE [LARGE SCALE GENOMIC DNA]</scope>
    <source>
        <strain evidence="2">F 1598</strain>
    </source>
</reference>
<keyword evidence="2" id="KW-1185">Reference proteome</keyword>
<gene>
    <name evidence="1" type="ORF">PILCRDRAFT_226783</name>
</gene>
<dbReference type="HOGENOM" id="CLU_1421904_0_0_1"/>
<proteinExistence type="predicted"/>